<gene>
    <name evidence="2" type="ORF">K8U80_02635</name>
</gene>
<dbReference type="Proteomes" id="UP000746751">
    <property type="component" value="Unassembled WGS sequence"/>
</dbReference>
<sequence length="253" mass="26401">MSVTFASVLRAEALKFRHAAPARIAVLMALPMPLLGAMPVRGYQSFSAWNYWYTLFLPIALSLLVACVAQADARMRMRGAFGLGVPLGRAWWAKALWCLALLALSNLVVFALYLAGSAFSTQGVTAAGTATMLCCAGVNTLTAAWMIPAGLFFTVRAGMLAGVFIPLAVQLVGAFAWSVIPLPQLFPPSASTVIPTSFIPVLPSGEPLSADMALGGALAADGMLTVAGLAVCAIAFAALTAATATWFARSEER</sequence>
<keyword evidence="1" id="KW-1133">Transmembrane helix</keyword>
<evidence type="ECO:0000313" key="2">
    <source>
        <dbReference type="EMBL" id="HJG30275.1"/>
    </source>
</evidence>
<proteinExistence type="predicted"/>
<feature type="transmembrane region" description="Helical" evidence="1">
    <location>
        <begin position="20"/>
        <end position="39"/>
    </location>
</feature>
<protein>
    <recommendedName>
        <fullName evidence="4">Lantibiotic immunity ABC transporter MutE/EpiE family permease subunit</fullName>
    </recommendedName>
</protein>
<evidence type="ECO:0000256" key="1">
    <source>
        <dbReference type="SAM" id="Phobius"/>
    </source>
</evidence>
<feature type="transmembrane region" description="Helical" evidence="1">
    <location>
        <begin position="222"/>
        <end position="248"/>
    </location>
</feature>
<accession>A0A921IMV7</accession>
<dbReference type="EMBL" id="DYVF01000020">
    <property type="protein sequence ID" value="HJG30275.1"/>
    <property type="molecule type" value="Genomic_DNA"/>
</dbReference>
<feature type="transmembrane region" description="Helical" evidence="1">
    <location>
        <begin position="159"/>
        <end position="180"/>
    </location>
</feature>
<comment type="caution">
    <text evidence="2">The sequence shown here is derived from an EMBL/GenBank/DDBJ whole genome shotgun (WGS) entry which is preliminary data.</text>
</comment>
<reference evidence="2" key="2">
    <citation type="submission" date="2021-09" db="EMBL/GenBank/DDBJ databases">
        <authorList>
            <person name="Gilroy R."/>
        </authorList>
    </citation>
    <scope>NUCLEOTIDE SEQUENCE</scope>
    <source>
        <strain evidence="2">ChiGjej2B2-7701</strain>
    </source>
</reference>
<evidence type="ECO:0000313" key="3">
    <source>
        <dbReference type="Proteomes" id="UP000746751"/>
    </source>
</evidence>
<reference evidence="2" key="1">
    <citation type="journal article" date="2021" name="PeerJ">
        <title>Extensive microbial diversity within the chicken gut microbiome revealed by metagenomics and culture.</title>
        <authorList>
            <person name="Gilroy R."/>
            <person name="Ravi A."/>
            <person name="Getino M."/>
            <person name="Pursley I."/>
            <person name="Horton D.L."/>
            <person name="Alikhan N.F."/>
            <person name="Baker D."/>
            <person name="Gharbi K."/>
            <person name="Hall N."/>
            <person name="Watson M."/>
            <person name="Adriaenssens E.M."/>
            <person name="Foster-Nyarko E."/>
            <person name="Jarju S."/>
            <person name="Secka A."/>
            <person name="Antonio M."/>
            <person name="Oren A."/>
            <person name="Chaudhuri R.R."/>
            <person name="La Ragione R."/>
            <person name="Hildebrand F."/>
            <person name="Pallen M.J."/>
        </authorList>
    </citation>
    <scope>NUCLEOTIDE SEQUENCE</scope>
    <source>
        <strain evidence="2">ChiGjej2B2-7701</strain>
    </source>
</reference>
<dbReference type="AlphaFoldDB" id="A0A921IMV7"/>
<name>A0A921IMV7_9ACTN</name>
<evidence type="ECO:0008006" key="4">
    <source>
        <dbReference type="Google" id="ProtNLM"/>
    </source>
</evidence>
<feature type="transmembrane region" description="Helical" evidence="1">
    <location>
        <begin position="126"/>
        <end position="147"/>
    </location>
</feature>
<feature type="transmembrane region" description="Helical" evidence="1">
    <location>
        <begin position="51"/>
        <end position="71"/>
    </location>
</feature>
<keyword evidence="1" id="KW-0472">Membrane</keyword>
<organism evidence="2 3">
    <name type="scientific">Collinsella ihumii</name>
    <dbReference type="NCBI Taxonomy" id="1720204"/>
    <lineage>
        <taxon>Bacteria</taxon>
        <taxon>Bacillati</taxon>
        <taxon>Actinomycetota</taxon>
        <taxon>Coriobacteriia</taxon>
        <taxon>Coriobacteriales</taxon>
        <taxon>Coriobacteriaceae</taxon>
        <taxon>Collinsella</taxon>
    </lineage>
</organism>
<feature type="transmembrane region" description="Helical" evidence="1">
    <location>
        <begin position="91"/>
        <end position="114"/>
    </location>
</feature>
<keyword evidence="1" id="KW-0812">Transmembrane</keyword>